<dbReference type="EMBL" id="KQ947428">
    <property type="protein sequence ID" value="KUJ10881.1"/>
    <property type="molecule type" value="Genomic_DNA"/>
</dbReference>
<reference evidence="1 2" key="1">
    <citation type="submission" date="2015-10" db="EMBL/GenBank/DDBJ databases">
        <title>Full genome of DAOMC 229536 Phialocephala scopiformis, a fungal endophyte of spruce producing the potent anti-insectan compound rugulosin.</title>
        <authorList>
            <consortium name="DOE Joint Genome Institute"/>
            <person name="Walker A.K."/>
            <person name="Frasz S.L."/>
            <person name="Seifert K.A."/>
            <person name="Miller J.D."/>
            <person name="Mondo S.J."/>
            <person name="Labutti K."/>
            <person name="Lipzen A."/>
            <person name="Dockter R."/>
            <person name="Kennedy M."/>
            <person name="Grigoriev I.V."/>
            <person name="Spatafora J.W."/>
        </authorList>
    </citation>
    <scope>NUCLEOTIDE SEQUENCE [LARGE SCALE GENOMIC DNA]</scope>
    <source>
        <strain evidence="1 2">CBS 120377</strain>
    </source>
</reference>
<sequence>MAESQSALLALIPGTSSSAVQPSQDKKARVEQMSLRIKHLPIEMLLAIIDYLGPATCRLLAATCTTFRDIYQAHYKTEGGIVVFGSETYPLGATQAYLQIMFNWVDYSGYISHGDRMQKTPWR</sequence>
<dbReference type="InterPro" id="IPR036047">
    <property type="entry name" value="F-box-like_dom_sf"/>
</dbReference>
<evidence type="ECO:0000313" key="1">
    <source>
        <dbReference type="EMBL" id="KUJ10881.1"/>
    </source>
</evidence>
<evidence type="ECO:0008006" key="3">
    <source>
        <dbReference type="Google" id="ProtNLM"/>
    </source>
</evidence>
<keyword evidence="2" id="KW-1185">Reference proteome</keyword>
<dbReference type="KEGG" id="psco:LY89DRAFT_739862"/>
<dbReference type="AlphaFoldDB" id="A0A194WSE2"/>
<name>A0A194WSE2_MOLSC</name>
<proteinExistence type="predicted"/>
<gene>
    <name evidence="1" type="ORF">LY89DRAFT_739862</name>
</gene>
<dbReference type="GeneID" id="28830243"/>
<accession>A0A194WSE2</accession>
<dbReference type="Proteomes" id="UP000070700">
    <property type="component" value="Unassembled WGS sequence"/>
</dbReference>
<organism evidence="1 2">
    <name type="scientific">Mollisia scopiformis</name>
    <name type="common">Conifer needle endophyte fungus</name>
    <name type="synonym">Phialocephala scopiformis</name>
    <dbReference type="NCBI Taxonomy" id="149040"/>
    <lineage>
        <taxon>Eukaryota</taxon>
        <taxon>Fungi</taxon>
        <taxon>Dikarya</taxon>
        <taxon>Ascomycota</taxon>
        <taxon>Pezizomycotina</taxon>
        <taxon>Leotiomycetes</taxon>
        <taxon>Helotiales</taxon>
        <taxon>Mollisiaceae</taxon>
        <taxon>Mollisia</taxon>
    </lineage>
</organism>
<evidence type="ECO:0000313" key="2">
    <source>
        <dbReference type="Proteomes" id="UP000070700"/>
    </source>
</evidence>
<dbReference type="SUPFAM" id="SSF81383">
    <property type="entry name" value="F-box domain"/>
    <property type="match status" value="1"/>
</dbReference>
<dbReference type="CDD" id="cd09917">
    <property type="entry name" value="F-box_SF"/>
    <property type="match status" value="1"/>
</dbReference>
<dbReference type="InParanoid" id="A0A194WSE2"/>
<protein>
    <recommendedName>
        <fullName evidence="3">F-box domain-containing protein</fullName>
    </recommendedName>
</protein>
<dbReference type="RefSeq" id="XP_018065236.1">
    <property type="nucleotide sequence ID" value="XM_018220517.1"/>
</dbReference>